<protein>
    <submittedName>
        <fullName evidence="2">Methyltransferase domain-containing protein</fullName>
    </submittedName>
</protein>
<dbReference type="OrthoDB" id="9777830at2"/>
<gene>
    <name evidence="2" type="ORF">FNB15_03085</name>
</gene>
<evidence type="ECO:0000313" key="2">
    <source>
        <dbReference type="EMBL" id="QDO96322.1"/>
    </source>
</evidence>
<dbReference type="AlphaFoldDB" id="A0A516GXU8"/>
<dbReference type="InterPro" id="IPR013216">
    <property type="entry name" value="Methyltransf_11"/>
</dbReference>
<name>A0A516GXU8_9PROT</name>
<feature type="domain" description="Methyltransferase type 11" evidence="1">
    <location>
        <begin position="87"/>
        <end position="182"/>
    </location>
</feature>
<proteinExistence type="predicted"/>
<dbReference type="Proteomes" id="UP000317496">
    <property type="component" value="Chromosome"/>
</dbReference>
<keyword evidence="2" id="KW-0808">Transferase</keyword>
<dbReference type="PANTHER" id="PTHR43591:SF110">
    <property type="entry name" value="RHODANESE DOMAIN-CONTAINING PROTEIN"/>
    <property type="match status" value="1"/>
</dbReference>
<dbReference type="Gene3D" id="3.40.50.150">
    <property type="entry name" value="Vaccinia Virus protein VP39"/>
    <property type="match status" value="1"/>
</dbReference>
<organism evidence="2 3">
    <name type="scientific">Ferrovibrio terrae</name>
    <dbReference type="NCBI Taxonomy" id="2594003"/>
    <lineage>
        <taxon>Bacteria</taxon>
        <taxon>Pseudomonadati</taxon>
        <taxon>Pseudomonadota</taxon>
        <taxon>Alphaproteobacteria</taxon>
        <taxon>Rhodospirillales</taxon>
        <taxon>Rhodospirillaceae</taxon>
        <taxon>Ferrovibrio</taxon>
    </lineage>
</organism>
<accession>A0A516GXU8</accession>
<keyword evidence="3" id="KW-1185">Reference proteome</keyword>
<dbReference type="Pfam" id="PF08241">
    <property type="entry name" value="Methyltransf_11"/>
    <property type="match status" value="1"/>
</dbReference>
<keyword evidence="2" id="KW-0489">Methyltransferase</keyword>
<dbReference type="GO" id="GO:0032259">
    <property type="term" value="P:methylation"/>
    <property type="evidence" value="ECO:0007669"/>
    <property type="project" value="UniProtKB-KW"/>
</dbReference>
<dbReference type="InterPro" id="IPR029063">
    <property type="entry name" value="SAM-dependent_MTases_sf"/>
</dbReference>
<dbReference type="GO" id="GO:0008757">
    <property type="term" value="F:S-adenosylmethionine-dependent methyltransferase activity"/>
    <property type="evidence" value="ECO:0007669"/>
    <property type="project" value="InterPro"/>
</dbReference>
<evidence type="ECO:0000259" key="1">
    <source>
        <dbReference type="Pfam" id="PF08241"/>
    </source>
</evidence>
<sequence length="347" mass="37884">MRSVDGWKGECRVLALCPADPYHPAPITFFVREAFVVSQLERETGALFGPLWAGLSDEQYRASVELFVKRAQANDFDLDWLKGKTCLDAGCGSGRYSVAMALHGAGAITAVDVSDSGLAEARRRARDFPQISFQQASVLQLPFADASFDFVWSAGVIHHTADFDRALGELVRVLRPGGKLFLLVYGAGGLRWKAIKALRPIVADLGAAFVDAAIQAAGLPANNRKHFMDDLFVPVQLLTDWQTFLPKLHGHNLCNIMRWTGNTFDQEQSPDAQLEDLVKLLAIAASCETLAGSDRDRYLGRLAKDTAQLYVDTAKRAMIDASLSAESVREIVIGQGNHRVVAEKAPA</sequence>
<dbReference type="SUPFAM" id="SSF53335">
    <property type="entry name" value="S-adenosyl-L-methionine-dependent methyltransferases"/>
    <property type="match status" value="1"/>
</dbReference>
<dbReference type="PANTHER" id="PTHR43591">
    <property type="entry name" value="METHYLTRANSFERASE"/>
    <property type="match status" value="1"/>
</dbReference>
<reference evidence="2 3" key="1">
    <citation type="submission" date="2019-07" db="EMBL/GenBank/DDBJ databases">
        <title>Genome sequencing for Ferrovibrio sp. K5.</title>
        <authorList>
            <person name="Park S.-J."/>
        </authorList>
    </citation>
    <scope>NUCLEOTIDE SEQUENCE [LARGE SCALE GENOMIC DNA]</scope>
    <source>
        <strain evidence="2 3">K5</strain>
    </source>
</reference>
<dbReference type="CDD" id="cd02440">
    <property type="entry name" value="AdoMet_MTases"/>
    <property type="match status" value="1"/>
</dbReference>
<dbReference type="KEGG" id="fer:FNB15_03085"/>
<evidence type="ECO:0000313" key="3">
    <source>
        <dbReference type="Proteomes" id="UP000317496"/>
    </source>
</evidence>
<dbReference type="EMBL" id="CP041636">
    <property type="protein sequence ID" value="QDO96322.1"/>
    <property type="molecule type" value="Genomic_DNA"/>
</dbReference>